<comment type="catalytic activity">
    <reaction evidence="5 6">
        <text>5-amino-1-(5-phospho-beta-D-ribosyl)imidazole + hydrogencarbonate + ATP = 5-carboxyamino-1-(5-phospho-D-ribosyl)imidazole + ADP + phosphate + 2 H(+)</text>
        <dbReference type="Rhea" id="RHEA:19317"/>
        <dbReference type="ChEBI" id="CHEBI:15378"/>
        <dbReference type="ChEBI" id="CHEBI:17544"/>
        <dbReference type="ChEBI" id="CHEBI:30616"/>
        <dbReference type="ChEBI" id="CHEBI:43474"/>
        <dbReference type="ChEBI" id="CHEBI:58730"/>
        <dbReference type="ChEBI" id="CHEBI:137981"/>
        <dbReference type="ChEBI" id="CHEBI:456216"/>
        <dbReference type="EC" id="6.3.4.18"/>
    </reaction>
</comment>
<dbReference type="NCBIfam" id="TIGR01161">
    <property type="entry name" value="purK"/>
    <property type="match status" value="1"/>
</dbReference>
<evidence type="ECO:0000256" key="3">
    <source>
        <dbReference type="ARBA" id="ARBA00022755"/>
    </source>
</evidence>
<feature type="binding site" evidence="5">
    <location>
        <position position="223"/>
    </location>
    <ligand>
        <name>ATP</name>
        <dbReference type="ChEBI" id="CHEBI:30616"/>
    </ligand>
</feature>
<keyword evidence="9" id="KW-1185">Reference proteome</keyword>
<dbReference type="HAMAP" id="MF_01928">
    <property type="entry name" value="PurK"/>
    <property type="match status" value="1"/>
</dbReference>
<evidence type="ECO:0000313" key="9">
    <source>
        <dbReference type="Proteomes" id="UP000294737"/>
    </source>
</evidence>
<evidence type="ECO:0000259" key="7">
    <source>
        <dbReference type="PROSITE" id="PS50975"/>
    </source>
</evidence>
<dbReference type="OrthoDB" id="9804625at2"/>
<feature type="domain" description="ATP-grasp" evidence="7">
    <location>
        <begin position="122"/>
        <end position="308"/>
    </location>
</feature>
<dbReference type="EC" id="6.3.4.18" evidence="5 6"/>
<evidence type="ECO:0000256" key="1">
    <source>
        <dbReference type="ARBA" id="ARBA00022598"/>
    </source>
</evidence>
<dbReference type="GO" id="GO:0005829">
    <property type="term" value="C:cytosol"/>
    <property type="evidence" value="ECO:0007669"/>
    <property type="project" value="TreeGrafter"/>
</dbReference>
<reference evidence="8 9" key="1">
    <citation type="submission" date="2019-03" db="EMBL/GenBank/DDBJ databases">
        <title>Genomic Encyclopedia of Type Strains, Phase IV (KMG-IV): sequencing the most valuable type-strain genomes for metagenomic binning, comparative biology and taxonomic classification.</title>
        <authorList>
            <person name="Goeker M."/>
        </authorList>
    </citation>
    <scope>NUCLEOTIDE SEQUENCE [LARGE SCALE GENOMIC DNA]</scope>
    <source>
        <strain evidence="8 9">DSM 18555</strain>
    </source>
</reference>
<dbReference type="InterPro" id="IPR011761">
    <property type="entry name" value="ATP-grasp"/>
</dbReference>
<dbReference type="InterPro" id="IPR003135">
    <property type="entry name" value="ATP-grasp_carboxylate-amine"/>
</dbReference>
<proteinExistence type="inferred from homology"/>
<dbReference type="InterPro" id="IPR040686">
    <property type="entry name" value="PurK_C"/>
</dbReference>
<dbReference type="PROSITE" id="PS50975">
    <property type="entry name" value="ATP_GRASP"/>
    <property type="match status" value="1"/>
</dbReference>
<keyword evidence="2 5" id="KW-0547">Nucleotide-binding</keyword>
<feature type="binding site" evidence="5">
    <location>
        <begin position="192"/>
        <end position="195"/>
    </location>
    <ligand>
        <name>ATP</name>
        <dbReference type="ChEBI" id="CHEBI:30616"/>
    </ligand>
</feature>
<evidence type="ECO:0000256" key="6">
    <source>
        <dbReference type="RuleBase" id="RU361200"/>
    </source>
</evidence>
<comment type="function">
    <text evidence="5">Catalyzes the ATP-dependent conversion of 5-aminoimidazole ribonucleotide (AIR) and HCO(3)(-) to N5-carboxyaminoimidazole ribonucleotide (N5-CAIR).</text>
</comment>
<dbReference type="Pfam" id="PF22660">
    <property type="entry name" value="RS_preATP-grasp-like"/>
    <property type="match status" value="1"/>
</dbReference>
<dbReference type="GO" id="GO:0004638">
    <property type="term" value="F:phosphoribosylaminoimidazole carboxylase activity"/>
    <property type="evidence" value="ECO:0007669"/>
    <property type="project" value="InterPro"/>
</dbReference>
<comment type="pathway">
    <text evidence="5 6">Purine metabolism; IMP biosynthesis via de novo pathway; 5-amino-1-(5-phospho-D-ribosyl)imidazole-4-carboxylate from 5-amino-1-(5-phospho-D-ribosyl)imidazole (N5-CAIR route): step 1/2.</text>
</comment>
<dbReference type="InterPro" id="IPR011054">
    <property type="entry name" value="Rudment_hybrid_motif"/>
</dbReference>
<dbReference type="PANTHER" id="PTHR11609:SF5">
    <property type="entry name" value="PHOSPHORIBOSYLAMINOIMIDAZOLE CARBOXYLASE"/>
    <property type="match status" value="1"/>
</dbReference>
<protein>
    <recommendedName>
        <fullName evidence="5 6">N5-carboxyaminoimidazole ribonucleotide synthase</fullName>
        <shortName evidence="5 6">N5-CAIR synthase</shortName>
        <ecNumber evidence="5 6">6.3.4.18</ecNumber>
    </recommendedName>
    <alternativeName>
        <fullName evidence="5 6">5-(carboxyamino)imidazole ribonucleotide synthetase</fullName>
    </alternativeName>
</protein>
<dbReference type="InterPro" id="IPR005875">
    <property type="entry name" value="PurK"/>
</dbReference>
<dbReference type="GO" id="GO:0005524">
    <property type="term" value="F:ATP binding"/>
    <property type="evidence" value="ECO:0007669"/>
    <property type="project" value="UniProtKB-UniRule"/>
</dbReference>
<dbReference type="SUPFAM" id="SSF51246">
    <property type="entry name" value="Rudiment single hybrid motif"/>
    <property type="match status" value="1"/>
</dbReference>
<dbReference type="SUPFAM" id="SSF56059">
    <property type="entry name" value="Glutathione synthetase ATP-binding domain-like"/>
    <property type="match status" value="1"/>
</dbReference>
<sequence>MTKQLTPLNPSAAPATWLGVMGGGQLGRMFAHAAQQMGFKVAVLEPALDCPASHAADQLHSADYTDVDALAKLAAQCVAVTTEFENVSAKSLAFLAERTFVAPSSSCVSIAQDRMAEKRFFIECATTSGVFPASHKEINSDADVDAVSDDLLPGILKTVRMGYDGKGQVRVKTRAELHNAYANMNGVACVLEKMLPLAYEISVLAARGADGRAVVYPIAENVHRDGILFTTTVPGPNISKESAEKAQAATLAVIEQLGYVGVLCIEFFVLTDGSLVVNEMAPRPHNSGHYTIDACVTSQFAQQARAMARMPLGDVRQHSPAAMLNILGDIWFEGKSDEAREPAWDKVLALPGANLHLYGKDTARRARKMGHITFVAATLEEAQANLRKACDILGIAP</sequence>
<evidence type="ECO:0000256" key="4">
    <source>
        <dbReference type="ARBA" id="ARBA00022840"/>
    </source>
</evidence>
<feature type="binding site" evidence="5">
    <location>
        <begin position="162"/>
        <end position="168"/>
    </location>
    <ligand>
        <name>ATP</name>
        <dbReference type="ChEBI" id="CHEBI:30616"/>
    </ligand>
</feature>
<organism evidence="8 9">
    <name type="scientific">Herminiimonas fonticola</name>
    <dbReference type="NCBI Taxonomy" id="303380"/>
    <lineage>
        <taxon>Bacteria</taxon>
        <taxon>Pseudomonadati</taxon>
        <taxon>Pseudomonadota</taxon>
        <taxon>Betaproteobacteria</taxon>
        <taxon>Burkholderiales</taxon>
        <taxon>Oxalobacteraceae</taxon>
        <taxon>Herminiimonas</taxon>
    </lineage>
</organism>
<dbReference type="Gene3D" id="3.30.1490.20">
    <property type="entry name" value="ATP-grasp fold, A domain"/>
    <property type="match status" value="1"/>
</dbReference>
<dbReference type="NCBIfam" id="NF004677">
    <property type="entry name" value="PRK06019.1-3"/>
    <property type="match status" value="1"/>
</dbReference>
<dbReference type="InterPro" id="IPR013815">
    <property type="entry name" value="ATP_grasp_subdomain_1"/>
</dbReference>
<feature type="binding site" evidence="5">
    <location>
        <position position="200"/>
    </location>
    <ligand>
        <name>ATP</name>
        <dbReference type="ChEBI" id="CHEBI:30616"/>
    </ligand>
</feature>
<keyword evidence="1 5" id="KW-0436">Ligase</keyword>
<feature type="binding site" evidence="5">
    <location>
        <position position="114"/>
    </location>
    <ligand>
        <name>ATP</name>
        <dbReference type="ChEBI" id="CHEBI:30616"/>
    </ligand>
</feature>
<dbReference type="InterPro" id="IPR054350">
    <property type="entry name" value="PurT/PurK_preATP-grasp"/>
</dbReference>
<dbReference type="FunFam" id="3.30.470.20:FF:000029">
    <property type="entry name" value="N5-carboxyaminoimidazole ribonucleotide synthase"/>
    <property type="match status" value="1"/>
</dbReference>
<evidence type="ECO:0000256" key="5">
    <source>
        <dbReference type="HAMAP-Rule" id="MF_01928"/>
    </source>
</evidence>
<evidence type="ECO:0000313" key="8">
    <source>
        <dbReference type="EMBL" id="TDN94420.1"/>
    </source>
</evidence>
<dbReference type="NCBIfam" id="NF004675">
    <property type="entry name" value="PRK06019.1-1"/>
    <property type="match status" value="1"/>
</dbReference>
<keyword evidence="3 5" id="KW-0658">Purine biosynthesis</keyword>
<dbReference type="FunFam" id="3.30.1490.20:FF:000015">
    <property type="entry name" value="N5-carboxyaminoimidazole ribonucleotide synthase"/>
    <property type="match status" value="1"/>
</dbReference>
<dbReference type="UniPathway" id="UPA00074">
    <property type="reaction ID" value="UER00942"/>
</dbReference>
<comment type="caution">
    <text evidence="8">The sequence shown here is derived from an EMBL/GenBank/DDBJ whole genome shotgun (WGS) entry which is preliminary data.</text>
</comment>
<dbReference type="InterPro" id="IPR016185">
    <property type="entry name" value="PreATP-grasp_dom_sf"/>
</dbReference>
<dbReference type="RefSeq" id="WP_112991072.1">
    <property type="nucleotide sequence ID" value="NZ_PTLZ01000001.1"/>
</dbReference>
<dbReference type="SUPFAM" id="SSF52440">
    <property type="entry name" value="PreATP-grasp domain"/>
    <property type="match status" value="1"/>
</dbReference>
<feature type="binding site" evidence="5">
    <location>
        <begin position="278"/>
        <end position="279"/>
    </location>
    <ligand>
        <name>ATP</name>
        <dbReference type="ChEBI" id="CHEBI:30616"/>
    </ligand>
</feature>
<comment type="similarity">
    <text evidence="5 6">Belongs to the PurK/PurT family.</text>
</comment>
<feature type="binding site" evidence="5">
    <location>
        <position position="157"/>
    </location>
    <ligand>
        <name>ATP</name>
        <dbReference type="ChEBI" id="CHEBI:30616"/>
    </ligand>
</feature>
<dbReference type="Gene3D" id="3.40.50.20">
    <property type="match status" value="1"/>
</dbReference>
<dbReference type="Proteomes" id="UP000294737">
    <property type="component" value="Unassembled WGS sequence"/>
</dbReference>
<dbReference type="NCBIfam" id="NF004676">
    <property type="entry name" value="PRK06019.1-2"/>
    <property type="match status" value="1"/>
</dbReference>
<dbReference type="Gene3D" id="3.30.470.20">
    <property type="entry name" value="ATP-grasp fold, B domain"/>
    <property type="match status" value="1"/>
</dbReference>
<dbReference type="PANTHER" id="PTHR11609">
    <property type="entry name" value="PURINE BIOSYNTHESIS PROTEIN 6/7, PUR6/7"/>
    <property type="match status" value="1"/>
</dbReference>
<gene>
    <name evidence="5 6" type="primary">purK</name>
    <name evidence="8" type="ORF">EV677_0964</name>
</gene>
<dbReference type="EMBL" id="SNWF01000004">
    <property type="protein sequence ID" value="TDN94420.1"/>
    <property type="molecule type" value="Genomic_DNA"/>
</dbReference>
<comment type="function">
    <text evidence="6">Catalyzes the ATP-dependent conversion of 5-aminoimidazole ribonucleotide (AIR) and HCO(3)- to N5-carboxyaminoimidazole ribonucleotide (N5-CAIR).</text>
</comment>
<keyword evidence="4 5" id="KW-0067">ATP-binding</keyword>
<name>A0A4R6GJ14_9BURK</name>
<evidence type="ECO:0000256" key="2">
    <source>
        <dbReference type="ARBA" id="ARBA00022741"/>
    </source>
</evidence>
<dbReference type="GO" id="GO:0046872">
    <property type="term" value="F:metal ion binding"/>
    <property type="evidence" value="ECO:0007669"/>
    <property type="project" value="InterPro"/>
</dbReference>
<dbReference type="Pfam" id="PF02222">
    <property type="entry name" value="ATP-grasp"/>
    <property type="match status" value="1"/>
</dbReference>
<accession>A0A4R6GJ14</accession>
<dbReference type="NCBIfam" id="NF004679">
    <property type="entry name" value="PRK06019.1-5"/>
    <property type="match status" value="1"/>
</dbReference>
<comment type="subunit">
    <text evidence="5 6">Homodimer.</text>
</comment>
<dbReference type="AlphaFoldDB" id="A0A4R6GJ14"/>
<dbReference type="Pfam" id="PF17769">
    <property type="entry name" value="PurK_C"/>
    <property type="match status" value="1"/>
</dbReference>
<dbReference type="GO" id="GO:0006189">
    <property type="term" value="P:'de novo' IMP biosynthetic process"/>
    <property type="evidence" value="ECO:0007669"/>
    <property type="project" value="UniProtKB-UniRule"/>
</dbReference>
<dbReference type="GO" id="GO:0034028">
    <property type="term" value="F:5-(carboxyamino)imidazole ribonucleotide synthase activity"/>
    <property type="evidence" value="ECO:0007669"/>
    <property type="project" value="UniProtKB-UniRule"/>
</dbReference>